<keyword evidence="2" id="KW-0472">Membrane</keyword>
<evidence type="ECO:0000256" key="2">
    <source>
        <dbReference type="SAM" id="Phobius"/>
    </source>
</evidence>
<keyword evidence="2" id="KW-1133">Transmembrane helix</keyword>
<feature type="transmembrane region" description="Helical" evidence="2">
    <location>
        <begin position="136"/>
        <end position="158"/>
    </location>
</feature>
<dbReference type="RefSeq" id="WP_343931629.1">
    <property type="nucleotide sequence ID" value="NZ_BAAABU010000001.1"/>
</dbReference>
<dbReference type="EMBL" id="BAAABU010000001">
    <property type="protein sequence ID" value="GAA0208126.1"/>
    <property type="molecule type" value="Genomic_DNA"/>
</dbReference>
<keyword evidence="2" id="KW-0812">Transmembrane</keyword>
<evidence type="ECO:0000256" key="1">
    <source>
        <dbReference type="SAM" id="MobiDB-lite"/>
    </source>
</evidence>
<sequence length="203" mass="21249">MTGAVPRPDGEPDLPPHVANHVGSVHGPSVQAGYVAGGIHFHAPPPATPAPRPVRDRRLARAWLAVVLLVFLVAGFGSYLLNVSVGHGSLTANLAADGVLLAVAVGVLALRWRLVARDLSFAAYVGRVLARCVPRCVAMTSTPVLAIVAVVLGALLVASVFTPVSGHEYTAAQGRNGVLLFLVGLTVPVVRTLVVRARIHRRR</sequence>
<name>A0ABN0T0B3_9PSEU</name>
<dbReference type="Proteomes" id="UP001500416">
    <property type="component" value="Unassembled WGS sequence"/>
</dbReference>
<evidence type="ECO:0000313" key="4">
    <source>
        <dbReference type="Proteomes" id="UP001500416"/>
    </source>
</evidence>
<organism evidence="3 4">
    <name type="scientific">Saccharothrix mutabilis subsp. mutabilis</name>
    <dbReference type="NCBI Taxonomy" id="66855"/>
    <lineage>
        <taxon>Bacteria</taxon>
        <taxon>Bacillati</taxon>
        <taxon>Actinomycetota</taxon>
        <taxon>Actinomycetes</taxon>
        <taxon>Pseudonocardiales</taxon>
        <taxon>Pseudonocardiaceae</taxon>
        <taxon>Saccharothrix</taxon>
    </lineage>
</organism>
<feature type="transmembrane region" description="Helical" evidence="2">
    <location>
        <begin position="94"/>
        <end position="115"/>
    </location>
</feature>
<comment type="caution">
    <text evidence="3">The sequence shown here is derived from an EMBL/GenBank/DDBJ whole genome shotgun (WGS) entry which is preliminary data.</text>
</comment>
<proteinExistence type="predicted"/>
<gene>
    <name evidence="3" type="ORF">GCM10010492_02150</name>
</gene>
<accession>A0ABN0T0B3</accession>
<feature type="transmembrane region" description="Helical" evidence="2">
    <location>
        <begin position="62"/>
        <end position="82"/>
    </location>
</feature>
<keyword evidence="4" id="KW-1185">Reference proteome</keyword>
<feature type="transmembrane region" description="Helical" evidence="2">
    <location>
        <begin position="178"/>
        <end position="197"/>
    </location>
</feature>
<feature type="region of interest" description="Disordered" evidence="1">
    <location>
        <begin position="1"/>
        <end position="22"/>
    </location>
</feature>
<evidence type="ECO:0000313" key="3">
    <source>
        <dbReference type="EMBL" id="GAA0208126.1"/>
    </source>
</evidence>
<protein>
    <submittedName>
        <fullName evidence="3">Uncharacterized protein</fullName>
    </submittedName>
</protein>
<reference evidence="3 4" key="1">
    <citation type="journal article" date="2019" name="Int. J. Syst. Evol. Microbiol.">
        <title>The Global Catalogue of Microorganisms (GCM) 10K type strain sequencing project: providing services to taxonomists for standard genome sequencing and annotation.</title>
        <authorList>
            <consortium name="The Broad Institute Genomics Platform"/>
            <consortium name="The Broad Institute Genome Sequencing Center for Infectious Disease"/>
            <person name="Wu L."/>
            <person name="Ma J."/>
        </authorList>
    </citation>
    <scope>NUCLEOTIDE SEQUENCE [LARGE SCALE GENOMIC DNA]</scope>
    <source>
        <strain evidence="3 4">JCM 3380</strain>
    </source>
</reference>